<dbReference type="Proteomes" id="UP000481153">
    <property type="component" value="Unassembled WGS sequence"/>
</dbReference>
<evidence type="ECO:0000313" key="2">
    <source>
        <dbReference type="EMBL" id="KAF0744388.1"/>
    </source>
</evidence>
<accession>A0A6G0XVA6</accession>
<dbReference type="AlphaFoldDB" id="A0A6G0XVA6"/>
<name>A0A6G0XVA6_9STRA</name>
<protein>
    <recommendedName>
        <fullName evidence="1">ELMO domain-containing protein</fullName>
    </recommendedName>
</protein>
<reference evidence="2 3" key="1">
    <citation type="submission" date="2019-07" db="EMBL/GenBank/DDBJ databases">
        <title>Genomics analysis of Aphanomyces spp. identifies a new class of oomycete effector associated with host adaptation.</title>
        <authorList>
            <person name="Gaulin E."/>
        </authorList>
    </citation>
    <scope>NUCLEOTIDE SEQUENCE [LARGE SCALE GENOMIC DNA]</scope>
    <source>
        <strain evidence="2 3">ATCC 201684</strain>
    </source>
</reference>
<proteinExistence type="predicted"/>
<sequence>MVVLCRFVFCGAEEDETFSVLLPSEPPPTLQLVRSYFPFEGLYHFRLQESTTNGSYVWRDLIHDSTVIPTTTSGDILLKVLQLSSTPQEKQKIYSSQVDNANEFEQFQAWFRAASADVPVDHERIPKSSSKQNLNTLWKSTKHQINKTTAKVWETVEFTAGRYFGSQTGADKPSAAALQQLAGASALSRTPFNESNREHLDYLRRMWVGIFGEARPFACPSSSWVEIGFPVDDPVGTLKSASCGMLGLHALVFFGEVHRNASQEMVSQHQYNYATVGFSVMAILADILDLDSGRFLERDEVYWKLFEDPIGIFELFSVSFHAYDSFFQHAKATRAFHTPLEMTGQFVYRVLMQGPKSIEELVNIAHELRVN</sequence>
<feature type="domain" description="ELMO" evidence="1">
    <location>
        <begin position="198"/>
        <end position="371"/>
    </location>
</feature>
<dbReference type="Pfam" id="PF00778">
    <property type="entry name" value="DIX"/>
    <property type="match status" value="1"/>
</dbReference>
<dbReference type="InterPro" id="IPR050868">
    <property type="entry name" value="ELMO_domain-containing"/>
</dbReference>
<dbReference type="InterPro" id="IPR001158">
    <property type="entry name" value="DIX"/>
</dbReference>
<dbReference type="VEuPathDB" id="FungiDB:AeMF1_012040"/>
<evidence type="ECO:0000313" key="3">
    <source>
        <dbReference type="Proteomes" id="UP000481153"/>
    </source>
</evidence>
<dbReference type="PANTHER" id="PTHR12771:SF56">
    <property type="entry name" value="CED-12"/>
    <property type="match status" value="1"/>
</dbReference>
<dbReference type="InterPro" id="IPR006816">
    <property type="entry name" value="ELMO_dom"/>
</dbReference>
<keyword evidence="3" id="KW-1185">Reference proteome</keyword>
<dbReference type="Pfam" id="PF04727">
    <property type="entry name" value="ELMO_CED12"/>
    <property type="match status" value="1"/>
</dbReference>
<evidence type="ECO:0000259" key="1">
    <source>
        <dbReference type="PROSITE" id="PS51335"/>
    </source>
</evidence>
<dbReference type="PANTHER" id="PTHR12771">
    <property type="entry name" value="ENGULFMENT AND CELL MOTILITY"/>
    <property type="match status" value="1"/>
</dbReference>
<dbReference type="PROSITE" id="PS51335">
    <property type="entry name" value="ELMO"/>
    <property type="match status" value="1"/>
</dbReference>
<comment type="caution">
    <text evidence="2">The sequence shown here is derived from an EMBL/GenBank/DDBJ whole genome shotgun (WGS) entry which is preliminary data.</text>
</comment>
<dbReference type="EMBL" id="VJMJ01000009">
    <property type="protein sequence ID" value="KAF0744388.1"/>
    <property type="molecule type" value="Genomic_DNA"/>
</dbReference>
<organism evidence="2 3">
    <name type="scientific">Aphanomyces euteiches</name>
    <dbReference type="NCBI Taxonomy" id="100861"/>
    <lineage>
        <taxon>Eukaryota</taxon>
        <taxon>Sar</taxon>
        <taxon>Stramenopiles</taxon>
        <taxon>Oomycota</taxon>
        <taxon>Saprolegniomycetes</taxon>
        <taxon>Saprolegniales</taxon>
        <taxon>Verrucalvaceae</taxon>
        <taxon>Aphanomyces</taxon>
    </lineage>
</organism>
<gene>
    <name evidence="2" type="ORF">Ae201684_000872</name>
</gene>